<comment type="caution">
    <text evidence="2">The sequence shown here is derived from an EMBL/GenBank/DDBJ whole genome shotgun (WGS) entry which is preliminary data.</text>
</comment>
<sequence>MNRIVFFAQAVQNGHQEMSEAGEMGITYLFVVIGHSCRWLWQVLEVVANGGELYFGSTLAIAARVILSLIAGLVIIAALWSTKFKPASRPFRFALAFVAGFTAEAFIGPPVGALTSTALLAIG</sequence>
<accession>A0A1G1VS42</accession>
<evidence type="ECO:0000256" key="1">
    <source>
        <dbReference type="SAM" id="Phobius"/>
    </source>
</evidence>
<keyword evidence="1" id="KW-1133">Transmembrane helix</keyword>
<protein>
    <submittedName>
        <fullName evidence="2">Uncharacterized protein</fullName>
    </submittedName>
</protein>
<keyword evidence="1" id="KW-0472">Membrane</keyword>
<keyword evidence="1" id="KW-0812">Transmembrane</keyword>
<proteinExistence type="predicted"/>
<dbReference type="Proteomes" id="UP000179233">
    <property type="component" value="Unassembled WGS sequence"/>
</dbReference>
<evidence type="ECO:0000313" key="2">
    <source>
        <dbReference type="EMBL" id="OGY18212.1"/>
    </source>
</evidence>
<organism evidence="2 3">
    <name type="scientific">Candidatus Chisholmbacteria bacterium RIFCSPHIGHO2_01_FULL_52_32</name>
    <dbReference type="NCBI Taxonomy" id="1797591"/>
    <lineage>
        <taxon>Bacteria</taxon>
        <taxon>Candidatus Chisholmiibacteriota</taxon>
    </lineage>
</organism>
<reference evidence="2 3" key="1">
    <citation type="journal article" date="2016" name="Nat. Commun.">
        <title>Thousands of microbial genomes shed light on interconnected biogeochemical processes in an aquifer system.</title>
        <authorList>
            <person name="Anantharaman K."/>
            <person name="Brown C.T."/>
            <person name="Hug L.A."/>
            <person name="Sharon I."/>
            <person name="Castelle C.J."/>
            <person name="Probst A.J."/>
            <person name="Thomas B.C."/>
            <person name="Singh A."/>
            <person name="Wilkins M.J."/>
            <person name="Karaoz U."/>
            <person name="Brodie E.L."/>
            <person name="Williams K.H."/>
            <person name="Hubbard S.S."/>
            <person name="Banfield J.F."/>
        </authorList>
    </citation>
    <scope>NUCLEOTIDE SEQUENCE [LARGE SCALE GENOMIC DNA]</scope>
</reference>
<dbReference type="AlphaFoldDB" id="A0A1G1VS42"/>
<feature type="transmembrane region" description="Helical" evidence="1">
    <location>
        <begin position="93"/>
        <end position="122"/>
    </location>
</feature>
<feature type="transmembrane region" description="Helical" evidence="1">
    <location>
        <begin position="21"/>
        <end position="41"/>
    </location>
</feature>
<evidence type="ECO:0000313" key="3">
    <source>
        <dbReference type="Proteomes" id="UP000179233"/>
    </source>
</evidence>
<feature type="transmembrane region" description="Helical" evidence="1">
    <location>
        <begin position="61"/>
        <end position="81"/>
    </location>
</feature>
<dbReference type="EMBL" id="MHCJ01000003">
    <property type="protein sequence ID" value="OGY18212.1"/>
    <property type="molecule type" value="Genomic_DNA"/>
</dbReference>
<gene>
    <name evidence="2" type="ORF">A2786_01700</name>
</gene>
<name>A0A1G1VS42_9BACT</name>